<evidence type="ECO:0000256" key="1">
    <source>
        <dbReference type="ARBA" id="ARBA00004123"/>
    </source>
</evidence>
<comment type="subcellular location">
    <subcellularLocation>
        <location evidence="1">Nucleus</location>
    </subcellularLocation>
</comment>
<keyword evidence="12" id="KW-1185">Reference proteome</keyword>
<dbReference type="GO" id="GO:0000981">
    <property type="term" value="F:DNA-binding transcription factor activity, RNA polymerase II-specific"/>
    <property type="evidence" value="ECO:0007669"/>
    <property type="project" value="UniProtKB-ARBA"/>
</dbReference>
<evidence type="ECO:0000256" key="4">
    <source>
        <dbReference type="ARBA" id="ARBA00022771"/>
    </source>
</evidence>
<proteinExistence type="predicted"/>
<accession>A0A0C3GJ31</accession>
<evidence type="ECO:0000313" key="11">
    <source>
        <dbReference type="EMBL" id="KIM91639.1"/>
    </source>
</evidence>
<dbReference type="PANTHER" id="PTHR23235:SF120">
    <property type="entry name" value="KRUPPEL-LIKE FACTOR 15"/>
    <property type="match status" value="1"/>
</dbReference>
<dbReference type="InterPro" id="IPR036236">
    <property type="entry name" value="Znf_C2H2_sf"/>
</dbReference>
<feature type="compositionally biased region" description="Low complexity" evidence="9">
    <location>
        <begin position="116"/>
        <end position="136"/>
    </location>
</feature>
<gene>
    <name evidence="11" type="ORF">PILCRDRAFT_810920</name>
</gene>
<dbReference type="EMBL" id="KN832971">
    <property type="protein sequence ID" value="KIM91639.1"/>
    <property type="molecule type" value="Genomic_DNA"/>
</dbReference>
<keyword evidence="2" id="KW-0479">Metal-binding</keyword>
<feature type="compositionally biased region" description="Low complexity" evidence="9">
    <location>
        <begin position="145"/>
        <end position="163"/>
    </location>
</feature>
<evidence type="ECO:0000256" key="9">
    <source>
        <dbReference type="SAM" id="MobiDB-lite"/>
    </source>
</evidence>
<dbReference type="GO" id="GO:0000978">
    <property type="term" value="F:RNA polymerase II cis-regulatory region sequence-specific DNA binding"/>
    <property type="evidence" value="ECO:0007669"/>
    <property type="project" value="TreeGrafter"/>
</dbReference>
<evidence type="ECO:0000256" key="3">
    <source>
        <dbReference type="ARBA" id="ARBA00022737"/>
    </source>
</evidence>
<dbReference type="GO" id="GO:0005634">
    <property type="term" value="C:nucleus"/>
    <property type="evidence" value="ECO:0007669"/>
    <property type="project" value="UniProtKB-SubCell"/>
</dbReference>
<reference evidence="12" key="2">
    <citation type="submission" date="2015-01" db="EMBL/GenBank/DDBJ databases">
        <title>Evolutionary Origins and Diversification of the Mycorrhizal Mutualists.</title>
        <authorList>
            <consortium name="DOE Joint Genome Institute"/>
            <consortium name="Mycorrhizal Genomics Consortium"/>
            <person name="Kohler A."/>
            <person name="Kuo A."/>
            <person name="Nagy L.G."/>
            <person name="Floudas D."/>
            <person name="Copeland A."/>
            <person name="Barry K.W."/>
            <person name="Cichocki N."/>
            <person name="Veneault-Fourrey C."/>
            <person name="LaButti K."/>
            <person name="Lindquist E.A."/>
            <person name="Lipzen A."/>
            <person name="Lundell T."/>
            <person name="Morin E."/>
            <person name="Murat C."/>
            <person name="Riley R."/>
            <person name="Ohm R."/>
            <person name="Sun H."/>
            <person name="Tunlid A."/>
            <person name="Henrissat B."/>
            <person name="Grigoriev I.V."/>
            <person name="Hibbett D.S."/>
            <person name="Martin F."/>
        </authorList>
    </citation>
    <scope>NUCLEOTIDE SEQUENCE [LARGE SCALE GENOMIC DNA]</scope>
    <source>
        <strain evidence="12">F 1598</strain>
    </source>
</reference>
<evidence type="ECO:0000256" key="8">
    <source>
        <dbReference type="PROSITE-ProRule" id="PRU00042"/>
    </source>
</evidence>
<dbReference type="InterPro" id="IPR013087">
    <property type="entry name" value="Znf_C2H2_type"/>
</dbReference>
<dbReference type="FunFam" id="3.30.160.60:FF:000045">
    <property type="entry name" value="ZFP69 zinc finger protein B"/>
    <property type="match status" value="1"/>
</dbReference>
<evidence type="ECO:0000256" key="5">
    <source>
        <dbReference type="ARBA" id="ARBA00022833"/>
    </source>
</evidence>
<keyword evidence="6" id="KW-0238">DNA-binding</keyword>
<feature type="region of interest" description="Disordered" evidence="9">
    <location>
        <begin position="102"/>
        <end position="180"/>
    </location>
</feature>
<dbReference type="SUPFAM" id="SSF57667">
    <property type="entry name" value="beta-beta-alpha zinc fingers"/>
    <property type="match status" value="1"/>
</dbReference>
<dbReference type="FunFam" id="3.30.160.60:FF:000125">
    <property type="entry name" value="Putative zinc finger protein 143"/>
    <property type="match status" value="1"/>
</dbReference>
<dbReference type="InParanoid" id="A0A0C3GJ31"/>
<dbReference type="GO" id="GO:0008270">
    <property type="term" value="F:zinc ion binding"/>
    <property type="evidence" value="ECO:0007669"/>
    <property type="project" value="UniProtKB-KW"/>
</dbReference>
<dbReference type="STRING" id="765440.A0A0C3GJ31"/>
<dbReference type="HOGENOM" id="CLU_883124_0_0_1"/>
<dbReference type="Proteomes" id="UP000054166">
    <property type="component" value="Unassembled WGS sequence"/>
</dbReference>
<keyword evidence="7" id="KW-0539">Nucleus</keyword>
<feature type="compositionally biased region" description="Low complexity" evidence="9">
    <location>
        <begin position="38"/>
        <end position="58"/>
    </location>
</feature>
<dbReference type="PROSITE" id="PS00028">
    <property type="entry name" value="ZINC_FINGER_C2H2_1"/>
    <property type="match status" value="2"/>
</dbReference>
<feature type="region of interest" description="Disordered" evidence="9">
    <location>
        <begin position="1"/>
        <end position="58"/>
    </location>
</feature>
<feature type="domain" description="C2H2-type" evidence="10">
    <location>
        <begin position="169"/>
        <end position="196"/>
    </location>
</feature>
<evidence type="ECO:0000256" key="2">
    <source>
        <dbReference type="ARBA" id="ARBA00022723"/>
    </source>
</evidence>
<protein>
    <recommendedName>
        <fullName evidence="10">C2H2-type domain-containing protein</fullName>
    </recommendedName>
</protein>
<dbReference type="Gene3D" id="3.30.160.60">
    <property type="entry name" value="Classic Zinc Finger"/>
    <property type="match status" value="2"/>
</dbReference>
<reference evidence="11 12" key="1">
    <citation type="submission" date="2014-04" db="EMBL/GenBank/DDBJ databases">
        <authorList>
            <consortium name="DOE Joint Genome Institute"/>
            <person name="Kuo A."/>
            <person name="Tarkka M."/>
            <person name="Buscot F."/>
            <person name="Kohler A."/>
            <person name="Nagy L.G."/>
            <person name="Floudas D."/>
            <person name="Copeland A."/>
            <person name="Barry K.W."/>
            <person name="Cichocki N."/>
            <person name="Veneault-Fourrey C."/>
            <person name="LaButti K."/>
            <person name="Lindquist E.A."/>
            <person name="Lipzen A."/>
            <person name="Lundell T."/>
            <person name="Morin E."/>
            <person name="Murat C."/>
            <person name="Sun H."/>
            <person name="Tunlid A."/>
            <person name="Henrissat B."/>
            <person name="Grigoriev I.V."/>
            <person name="Hibbett D.S."/>
            <person name="Martin F."/>
            <person name="Nordberg H.P."/>
            <person name="Cantor M.N."/>
            <person name="Hua S.X."/>
        </authorList>
    </citation>
    <scope>NUCLEOTIDE SEQUENCE [LARGE SCALE GENOMIC DNA]</scope>
    <source>
        <strain evidence="11 12">F 1598</strain>
    </source>
</reference>
<dbReference type="PANTHER" id="PTHR23235">
    <property type="entry name" value="KRUEPPEL-LIKE TRANSCRIPTION FACTOR"/>
    <property type="match status" value="1"/>
</dbReference>
<sequence length="315" mass="34208">MPTMDAYYHTHQPGNLTVPPFNQSGTSSHQHPPPRDMSSMLSEFSISSHPTPTSASAASPYFDKTLVRPSMSTMQMKSNSLEAIDDPESLSTFNSFIEPSDLYHSTTDNIPDDVPSRSSSSQSSTSRSTSESDTFSQISSIPIGRTTGRHSSSASTSSAGGAPRKNKMHQCPMCPKSFPRPSGLETHMNSHTGARPYKCPLPGCDKAFAVRSNAKRHYKTHGFPPSAAESNEPQSTFTVGFNAPHITYNYEPRGDFPELKWVQPGQTTRMSRDEPDSPSGSDEADSGPGPSSPPYPQPGSFGSRSRYDAHPYHSK</sequence>
<dbReference type="SMART" id="SM00355">
    <property type="entry name" value="ZnF_C2H2"/>
    <property type="match status" value="2"/>
</dbReference>
<dbReference type="OrthoDB" id="6077919at2759"/>
<dbReference type="PROSITE" id="PS50157">
    <property type="entry name" value="ZINC_FINGER_C2H2_2"/>
    <property type="match status" value="2"/>
</dbReference>
<feature type="compositionally biased region" description="Polar residues" evidence="9">
    <location>
        <begin position="12"/>
        <end position="30"/>
    </location>
</feature>
<dbReference type="AlphaFoldDB" id="A0A0C3GJ31"/>
<evidence type="ECO:0000256" key="7">
    <source>
        <dbReference type="ARBA" id="ARBA00023242"/>
    </source>
</evidence>
<evidence type="ECO:0000256" key="6">
    <source>
        <dbReference type="ARBA" id="ARBA00023125"/>
    </source>
</evidence>
<evidence type="ECO:0000313" key="12">
    <source>
        <dbReference type="Proteomes" id="UP000054166"/>
    </source>
</evidence>
<keyword evidence="5" id="KW-0862">Zinc</keyword>
<feature type="compositionally biased region" description="Basic and acidic residues" evidence="9">
    <location>
        <begin position="305"/>
        <end position="315"/>
    </location>
</feature>
<evidence type="ECO:0000259" key="10">
    <source>
        <dbReference type="PROSITE" id="PS50157"/>
    </source>
</evidence>
<feature type="region of interest" description="Disordered" evidence="9">
    <location>
        <begin position="252"/>
        <end position="315"/>
    </location>
</feature>
<name>A0A0C3GJ31_PILCF</name>
<dbReference type="Pfam" id="PF00096">
    <property type="entry name" value="zf-C2H2"/>
    <property type="match status" value="2"/>
</dbReference>
<feature type="compositionally biased region" description="Low complexity" evidence="9">
    <location>
        <begin position="277"/>
        <end position="289"/>
    </location>
</feature>
<keyword evidence="3" id="KW-0677">Repeat</keyword>
<feature type="domain" description="C2H2-type" evidence="10">
    <location>
        <begin position="197"/>
        <end position="221"/>
    </location>
</feature>
<keyword evidence="4 8" id="KW-0863">Zinc-finger</keyword>
<organism evidence="11 12">
    <name type="scientific">Piloderma croceum (strain F 1598)</name>
    <dbReference type="NCBI Taxonomy" id="765440"/>
    <lineage>
        <taxon>Eukaryota</taxon>
        <taxon>Fungi</taxon>
        <taxon>Dikarya</taxon>
        <taxon>Basidiomycota</taxon>
        <taxon>Agaricomycotina</taxon>
        <taxon>Agaricomycetes</taxon>
        <taxon>Agaricomycetidae</taxon>
        <taxon>Atheliales</taxon>
        <taxon>Atheliaceae</taxon>
        <taxon>Piloderma</taxon>
    </lineage>
</organism>